<organism evidence="3 4">
    <name type="scientific">Mytilus galloprovincialis</name>
    <name type="common">Mediterranean mussel</name>
    <dbReference type="NCBI Taxonomy" id="29158"/>
    <lineage>
        <taxon>Eukaryota</taxon>
        <taxon>Metazoa</taxon>
        <taxon>Spiralia</taxon>
        <taxon>Lophotrochozoa</taxon>
        <taxon>Mollusca</taxon>
        <taxon>Bivalvia</taxon>
        <taxon>Autobranchia</taxon>
        <taxon>Pteriomorphia</taxon>
        <taxon>Mytilida</taxon>
        <taxon>Mytiloidea</taxon>
        <taxon>Mytilidae</taxon>
        <taxon>Mytilinae</taxon>
        <taxon>Mytilus</taxon>
    </lineage>
</organism>
<comment type="similarity">
    <text evidence="1">Belongs to the CYFIP family.</text>
</comment>
<dbReference type="PRINTS" id="PR01698">
    <property type="entry name" value="CYTOFMRPINTP"/>
</dbReference>
<evidence type="ECO:0000259" key="2">
    <source>
        <dbReference type="Pfam" id="PF07159"/>
    </source>
</evidence>
<dbReference type="GO" id="GO:0005737">
    <property type="term" value="C:cytoplasm"/>
    <property type="evidence" value="ECO:0007669"/>
    <property type="project" value="UniProtKB-ARBA"/>
</dbReference>
<dbReference type="GO" id="GO:0030833">
    <property type="term" value="P:regulation of actin filament polymerization"/>
    <property type="evidence" value="ECO:0007669"/>
    <property type="project" value="InterPro"/>
</dbReference>
<dbReference type="Pfam" id="PF07159">
    <property type="entry name" value="CYRIA-B_Rac1-bd"/>
    <property type="match status" value="1"/>
</dbReference>
<reference evidence="3" key="1">
    <citation type="submission" date="2018-11" db="EMBL/GenBank/DDBJ databases">
        <authorList>
            <person name="Alioto T."/>
            <person name="Alioto T."/>
        </authorList>
    </citation>
    <scope>NUCLEOTIDE SEQUENCE</scope>
</reference>
<dbReference type="InterPro" id="IPR009828">
    <property type="entry name" value="CYRIA/CYRIB_Rac1-bd"/>
</dbReference>
<feature type="domain" description="CYRIA/CYRIB Rac1 binding" evidence="2">
    <location>
        <begin position="62"/>
        <end position="191"/>
    </location>
</feature>
<dbReference type="GO" id="GO:0031267">
    <property type="term" value="F:small GTPase binding"/>
    <property type="evidence" value="ECO:0007669"/>
    <property type="project" value="InterPro"/>
</dbReference>
<dbReference type="OrthoDB" id="10265867at2759"/>
<proteinExistence type="inferred from homology"/>
<dbReference type="PANTHER" id="PTHR12195">
    <property type="entry name" value="CYTOPLASMIC FMR1-INTERACTING PROTEIN-RELATED"/>
    <property type="match status" value="1"/>
</dbReference>
<dbReference type="InterPro" id="IPR008081">
    <property type="entry name" value="Cytoplasmic_FMR1-int"/>
</dbReference>
<dbReference type="EMBL" id="UYJE01002570">
    <property type="protein sequence ID" value="VDI11900.1"/>
    <property type="molecule type" value="Genomic_DNA"/>
</dbReference>
<protein>
    <submittedName>
        <fullName evidence="3">Cytoplasmic FMR1 interacting protein</fullName>
    </submittedName>
</protein>
<evidence type="ECO:0000313" key="3">
    <source>
        <dbReference type="EMBL" id="VDI11900.1"/>
    </source>
</evidence>
<name>A0A8B6CZY2_MYTGA</name>
<evidence type="ECO:0000256" key="1">
    <source>
        <dbReference type="ARBA" id="ARBA00025790"/>
    </source>
</evidence>
<dbReference type="AlphaFoldDB" id="A0A8B6CZY2"/>
<sequence>MSGDKISLTDALQNVDVLDELPLPDQQPCIEGLSLSIHYQANFDTNFEDRNAYVTGVAKYIEEATVHADLNKLLEKGQEFAAILYTWRCCSRALPQVKSNEQPNRSEIYNKIVEVLDPQVSKLMEFMYFVRESIERFGGEVKRLCHIQKRNDFVSEAYLLTLGKFINTFAELDQLKNMKASIRNDYSAFRR</sequence>
<gene>
    <name evidence="3" type="ORF">MGAL_10B081345</name>
</gene>
<dbReference type="PIRSF" id="PIRSF008153">
    <property type="entry name" value="FMR1_interacting"/>
    <property type="match status" value="1"/>
</dbReference>
<evidence type="ECO:0000313" key="4">
    <source>
        <dbReference type="Proteomes" id="UP000596742"/>
    </source>
</evidence>
<keyword evidence="4" id="KW-1185">Reference proteome</keyword>
<comment type="caution">
    <text evidence="3">The sequence shown here is derived from an EMBL/GenBank/DDBJ whole genome shotgun (WGS) entry which is preliminary data.</text>
</comment>
<accession>A0A8B6CZY2</accession>
<dbReference type="Proteomes" id="UP000596742">
    <property type="component" value="Unassembled WGS sequence"/>
</dbReference>